<evidence type="ECO:0000256" key="8">
    <source>
        <dbReference type="PIRSR" id="PIRSR601461-1"/>
    </source>
</evidence>
<comment type="similarity">
    <text evidence="1 10">Belongs to the peptidase A1 family.</text>
</comment>
<keyword evidence="3" id="KW-0732">Signal</keyword>
<feature type="active site" evidence="8">
    <location>
        <position position="92"/>
    </location>
</feature>
<evidence type="ECO:0000256" key="1">
    <source>
        <dbReference type="ARBA" id="ARBA00007447"/>
    </source>
</evidence>
<evidence type="ECO:0000313" key="13">
    <source>
        <dbReference type="Proteomes" id="UP000016931"/>
    </source>
</evidence>
<evidence type="ECO:0000256" key="4">
    <source>
        <dbReference type="ARBA" id="ARBA00022750"/>
    </source>
</evidence>
<dbReference type="InterPro" id="IPR033121">
    <property type="entry name" value="PEPTIDASE_A1"/>
</dbReference>
<sequence>MRFPAASTAVLATAALGVEGIHFSKRSGSEARVVHQHIRRREVANPVANDRRRWHTKRQSGTVNVPLQNEVLLYYMNITVGTPEQQFRVHIDTGSSDLWLNTASSAYCSSISEPCRGGTYDANSSSTYSYVNSGFEIAYLDGSESEGDYVTDTVRFEGVSLLDQQFGVGYISSTEDGILGIGYVSNVASATSQGEGIYSNVPTSLLNSGYISTLAYSMWLNDLDAAEGDLLFGGVNTEKYQGELETIGVVPYEDGVYRSLTIPLASVQVTGSESSIPRGEEIFVALDSGSSLTYLPFDLTISIYNALGARYSRTEQVAFIECDRADDAATLDFQFTDQKTIQVPFNELVIPYSRNLCVLGILPSDELYILGDTFLRSAYVVYDLARNEISLAQTVFNSTEDNIIELTNSTQVPTEAGNGGETIAATAEGAENTGSPGGVGGGGSESVDQSFGVSLRVSGLALIGAFISGILLTS</sequence>
<evidence type="ECO:0000313" key="12">
    <source>
        <dbReference type="EMBL" id="EMF09336.1"/>
    </source>
</evidence>
<evidence type="ECO:0000259" key="11">
    <source>
        <dbReference type="PROSITE" id="PS51767"/>
    </source>
</evidence>
<dbReference type="InterPro" id="IPR021109">
    <property type="entry name" value="Peptidase_aspartic_dom_sf"/>
</dbReference>
<evidence type="ECO:0000256" key="10">
    <source>
        <dbReference type="RuleBase" id="RU000454"/>
    </source>
</evidence>
<dbReference type="EMBL" id="KB456269">
    <property type="protein sequence ID" value="EMF09336.1"/>
    <property type="molecule type" value="Genomic_DNA"/>
</dbReference>
<dbReference type="eggNOG" id="KOG1339">
    <property type="taxonomic scope" value="Eukaryota"/>
</dbReference>
<dbReference type="InterPro" id="IPR001969">
    <property type="entry name" value="Aspartic_peptidase_AS"/>
</dbReference>
<feature type="active site" evidence="8">
    <location>
        <position position="287"/>
    </location>
</feature>
<organism evidence="12 13">
    <name type="scientific">Sphaerulina musiva (strain SO2202)</name>
    <name type="common">Poplar stem canker fungus</name>
    <name type="synonym">Septoria musiva</name>
    <dbReference type="NCBI Taxonomy" id="692275"/>
    <lineage>
        <taxon>Eukaryota</taxon>
        <taxon>Fungi</taxon>
        <taxon>Dikarya</taxon>
        <taxon>Ascomycota</taxon>
        <taxon>Pezizomycotina</taxon>
        <taxon>Dothideomycetes</taxon>
        <taxon>Dothideomycetidae</taxon>
        <taxon>Mycosphaerellales</taxon>
        <taxon>Mycosphaerellaceae</taxon>
        <taxon>Sphaerulina</taxon>
    </lineage>
</organism>
<name>N1QDC8_SPHMS</name>
<feature type="domain" description="Peptidase A1" evidence="11">
    <location>
        <begin position="74"/>
        <end position="392"/>
    </location>
</feature>
<gene>
    <name evidence="12" type="ORF">SEPMUDRAFT_151401</name>
</gene>
<dbReference type="PROSITE" id="PS51767">
    <property type="entry name" value="PEPTIDASE_A1"/>
    <property type="match status" value="1"/>
</dbReference>
<dbReference type="Gene3D" id="2.40.70.10">
    <property type="entry name" value="Acid Proteases"/>
    <property type="match status" value="2"/>
</dbReference>
<accession>N1QDC8</accession>
<dbReference type="InterPro" id="IPR033876">
    <property type="entry name" value="SAP-like"/>
</dbReference>
<keyword evidence="13" id="KW-1185">Reference proteome</keyword>
<dbReference type="GO" id="GO:0004190">
    <property type="term" value="F:aspartic-type endopeptidase activity"/>
    <property type="evidence" value="ECO:0007669"/>
    <property type="project" value="UniProtKB-KW"/>
</dbReference>
<evidence type="ECO:0000256" key="6">
    <source>
        <dbReference type="ARBA" id="ARBA00067536"/>
    </source>
</evidence>
<dbReference type="PROSITE" id="PS00141">
    <property type="entry name" value="ASP_PROTEASE"/>
    <property type="match status" value="1"/>
</dbReference>
<evidence type="ECO:0000256" key="3">
    <source>
        <dbReference type="ARBA" id="ARBA00022729"/>
    </source>
</evidence>
<evidence type="ECO:0000256" key="2">
    <source>
        <dbReference type="ARBA" id="ARBA00022670"/>
    </source>
</evidence>
<keyword evidence="4 10" id="KW-0064">Aspartyl protease</keyword>
<dbReference type="SUPFAM" id="SSF50630">
    <property type="entry name" value="Acid proteases"/>
    <property type="match status" value="1"/>
</dbReference>
<dbReference type="Pfam" id="PF00026">
    <property type="entry name" value="Asp"/>
    <property type="match status" value="1"/>
</dbReference>
<feature type="disulfide bond" evidence="9">
    <location>
        <begin position="322"/>
        <end position="357"/>
    </location>
</feature>
<dbReference type="CDD" id="cd05474">
    <property type="entry name" value="SAP_like"/>
    <property type="match status" value="1"/>
</dbReference>
<dbReference type="GO" id="GO:0006508">
    <property type="term" value="P:proteolysis"/>
    <property type="evidence" value="ECO:0007669"/>
    <property type="project" value="UniProtKB-KW"/>
</dbReference>
<keyword evidence="5 10" id="KW-0378">Hydrolase</keyword>
<dbReference type="OrthoDB" id="771136at2759"/>
<evidence type="ECO:0000256" key="7">
    <source>
        <dbReference type="ARBA" id="ARBA00068059"/>
    </source>
</evidence>
<dbReference type="PANTHER" id="PTHR47966:SF65">
    <property type="entry name" value="ASPARTIC-TYPE ENDOPEPTIDASE"/>
    <property type="match status" value="1"/>
</dbReference>
<dbReference type="PRINTS" id="PR00792">
    <property type="entry name" value="PEPSIN"/>
</dbReference>
<dbReference type="HOGENOM" id="CLU_013253_9_3_1"/>
<dbReference type="InterPro" id="IPR001461">
    <property type="entry name" value="Aspartic_peptidase_A1"/>
</dbReference>
<evidence type="ECO:0000256" key="9">
    <source>
        <dbReference type="PIRSR" id="PIRSR601461-2"/>
    </source>
</evidence>
<dbReference type="PANTHER" id="PTHR47966">
    <property type="entry name" value="BETA-SITE APP-CLEAVING ENZYME, ISOFORM A-RELATED"/>
    <property type="match status" value="1"/>
</dbReference>
<proteinExistence type="inferred from homology"/>
<keyword evidence="9" id="KW-1015">Disulfide bond</keyword>
<protein>
    <recommendedName>
        <fullName evidence="7">Probable aspartic-type endopeptidase OPSB</fullName>
    </recommendedName>
    <alternativeName>
        <fullName evidence="6">Probable aspartic-type endopeptidase opsB</fullName>
    </alternativeName>
</protein>
<dbReference type="AlphaFoldDB" id="N1QDC8"/>
<keyword evidence="2 10" id="KW-0645">Protease</keyword>
<dbReference type="OMA" id="SHCRFCI"/>
<dbReference type="STRING" id="692275.N1QDC8"/>
<dbReference type="RefSeq" id="XP_016757457.1">
    <property type="nucleotide sequence ID" value="XM_016906795.1"/>
</dbReference>
<dbReference type="FunFam" id="2.40.70.10:FF:000011">
    <property type="entry name" value="Aspartic protease"/>
    <property type="match status" value="1"/>
</dbReference>
<dbReference type="Proteomes" id="UP000016931">
    <property type="component" value="Unassembled WGS sequence"/>
</dbReference>
<evidence type="ECO:0000256" key="5">
    <source>
        <dbReference type="ARBA" id="ARBA00022801"/>
    </source>
</evidence>
<reference evidence="12 13" key="1">
    <citation type="journal article" date="2012" name="PLoS Pathog.">
        <title>Diverse lifestyles and strategies of plant pathogenesis encoded in the genomes of eighteen Dothideomycetes fungi.</title>
        <authorList>
            <person name="Ohm R.A."/>
            <person name="Feau N."/>
            <person name="Henrissat B."/>
            <person name="Schoch C.L."/>
            <person name="Horwitz B.A."/>
            <person name="Barry K.W."/>
            <person name="Condon B.J."/>
            <person name="Copeland A.C."/>
            <person name="Dhillon B."/>
            <person name="Glaser F."/>
            <person name="Hesse C.N."/>
            <person name="Kosti I."/>
            <person name="LaButti K."/>
            <person name="Lindquist E.A."/>
            <person name="Lucas S."/>
            <person name="Salamov A.A."/>
            <person name="Bradshaw R.E."/>
            <person name="Ciuffetti L."/>
            <person name="Hamelin R.C."/>
            <person name="Kema G.H.J."/>
            <person name="Lawrence C."/>
            <person name="Scott J.A."/>
            <person name="Spatafora J.W."/>
            <person name="Turgeon B.G."/>
            <person name="de Wit P.J.G.M."/>
            <person name="Zhong S."/>
            <person name="Goodwin S.B."/>
            <person name="Grigoriev I.V."/>
        </authorList>
    </citation>
    <scope>NUCLEOTIDE SEQUENCE [LARGE SCALE GENOMIC DNA]</scope>
    <source>
        <strain evidence="12 13">SO2202</strain>
    </source>
</reference>
<dbReference type="GeneID" id="27903932"/>